<protein>
    <submittedName>
        <fullName evidence="1">Uncharacterized protein</fullName>
    </submittedName>
</protein>
<organism evidence="1 2">
    <name type="scientific">Aeromicrobium erythreum</name>
    <dbReference type="NCBI Taxonomy" id="2041"/>
    <lineage>
        <taxon>Bacteria</taxon>
        <taxon>Bacillati</taxon>
        <taxon>Actinomycetota</taxon>
        <taxon>Actinomycetes</taxon>
        <taxon>Propionibacteriales</taxon>
        <taxon>Nocardioidaceae</taxon>
        <taxon>Aeromicrobium</taxon>
    </lineage>
</organism>
<dbReference type="EMBL" id="CP011502">
    <property type="protein sequence ID" value="ALX03540.1"/>
    <property type="molecule type" value="Genomic_DNA"/>
</dbReference>
<dbReference type="Proteomes" id="UP000067689">
    <property type="component" value="Chromosome"/>
</dbReference>
<dbReference type="PATRIC" id="fig|2041.4.peg.411"/>
<evidence type="ECO:0000313" key="1">
    <source>
        <dbReference type="EMBL" id="ALX03540.1"/>
    </source>
</evidence>
<dbReference type="KEGG" id="aer:AERYTH_01915"/>
<dbReference type="AlphaFoldDB" id="A0A0U4B6N4"/>
<dbReference type="Gene3D" id="2.60.40.2700">
    <property type="match status" value="1"/>
</dbReference>
<name>A0A0U4B6N4_9ACTN</name>
<evidence type="ECO:0000313" key="2">
    <source>
        <dbReference type="Proteomes" id="UP000067689"/>
    </source>
</evidence>
<sequence length="493" mass="52739">MATLLLTSVGTSVANEECARGCVPLVVVLEHPEPSTRQKLTVVRADDPERTVASTSFGIEGGAGASLPPGRYKIRVDKTTWWGGRSHATARVLELERGDRPEIRIERGDGNNLTFDVTDTRGDPVPFLRMNLLDAADPAQIVSSTTMTTGRVYWTTRGPTSSFVVEVVDLSGTYATRRVPAQHLTSVTVRPASGPAPAYDPSPGRSGEIVGAVSVADWDRSRVVSRLVRADLPTGVIASNEVYDPQGFDAGKNLRLRYVPPGRYKIQLTDGLWVGGDSHATASVIDVRPGETTRIVDDVPARGDVTGTVVSDRGVPLDGVLVTVFRSGDPHPVSRVLTGSDPNGLPGQFDLVGLPPADYQLRVSDTQGRIVPRWFGGADSRSSAAAFRPVVGGDVALPVTTVLTGLRATSTPRVLGRARVGSTLRATSSTWSVPNVSTRREWQRDGRRIPGATGPTYRLTRADRGHRIGFAITARAEGRPAATIVSRTVRVPR</sequence>
<accession>A0A0U4B6N4</accession>
<gene>
    <name evidence="1" type="ORF">AERYTH_01915</name>
</gene>
<keyword evidence="2" id="KW-1185">Reference proteome</keyword>
<dbReference type="STRING" id="2041.AERYTH_01915"/>
<reference evidence="1 2" key="1">
    <citation type="journal article" date="1991" name="Int. J. Syst. Bacteriol.">
        <title>Description of the erythromycin-producing bacterium Arthrobacter sp. strain NRRL B-3381 as Aeromicrobium erythreum gen. nov., sp. nov.</title>
        <authorList>
            <person name="Miller E.S."/>
            <person name="Woese C.R."/>
            <person name="Brenner S."/>
        </authorList>
    </citation>
    <scope>NUCLEOTIDE SEQUENCE [LARGE SCALE GENOMIC DNA]</scope>
    <source>
        <strain evidence="1 2">AR18</strain>
    </source>
</reference>
<proteinExistence type="predicted"/>